<reference evidence="16 17" key="1">
    <citation type="submission" date="2012-06" db="EMBL/GenBank/DDBJ databases">
        <title>Complete genome of Terriglobus roseus DSM 18391.</title>
        <authorList>
            <consortium name="US DOE Joint Genome Institute (JGI-PGF)"/>
            <person name="Lucas S."/>
            <person name="Copeland A."/>
            <person name="Lapidus A."/>
            <person name="Glavina del Rio T."/>
            <person name="Dalin E."/>
            <person name="Tice H."/>
            <person name="Bruce D."/>
            <person name="Goodwin L."/>
            <person name="Pitluck S."/>
            <person name="Peters L."/>
            <person name="Mikhailova N."/>
            <person name="Munk A.C.C."/>
            <person name="Kyrpides N."/>
            <person name="Mavromatis K."/>
            <person name="Ivanova N."/>
            <person name="Brettin T."/>
            <person name="Detter J.C."/>
            <person name="Han C."/>
            <person name="Larimer F."/>
            <person name="Land M."/>
            <person name="Hauser L."/>
            <person name="Markowitz V."/>
            <person name="Cheng J.-F."/>
            <person name="Hugenholtz P."/>
            <person name="Woyke T."/>
            <person name="Wu D."/>
            <person name="Brambilla E."/>
            <person name="Klenk H.-P."/>
            <person name="Eisen J.A."/>
        </authorList>
    </citation>
    <scope>NUCLEOTIDE SEQUENCE [LARGE SCALE GENOMIC DNA]</scope>
    <source>
        <strain evidence="17">DSM 18391 / NRRL B-41598 / KBS 63</strain>
    </source>
</reference>
<dbReference type="Proteomes" id="UP000006056">
    <property type="component" value="Chromosome"/>
</dbReference>
<comment type="subcellular location">
    <subcellularLocation>
        <location evidence="1">Cell inner membrane</location>
        <topology evidence="1">Multi-pass membrane protein</topology>
    </subcellularLocation>
</comment>
<keyword evidence="7" id="KW-0997">Cell inner membrane</keyword>
<evidence type="ECO:0000256" key="7">
    <source>
        <dbReference type="ARBA" id="ARBA00022519"/>
    </source>
</evidence>
<dbReference type="AlphaFoldDB" id="I3ZJ80"/>
<dbReference type="GO" id="GO:0005886">
    <property type="term" value="C:plasma membrane"/>
    <property type="evidence" value="ECO:0007669"/>
    <property type="project" value="UniProtKB-SubCell"/>
</dbReference>
<keyword evidence="12 15" id="KW-0472">Membrane</keyword>
<name>I3ZJ80_TERRK</name>
<evidence type="ECO:0000256" key="6">
    <source>
        <dbReference type="ARBA" id="ARBA00022475"/>
    </source>
</evidence>
<evidence type="ECO:0000256" key="14">
    <source>
        <dbReference type="ARBA" id="ARBA00045720"/>
    </source>
</evidence>
<gene>
    <name evidence="16" type="ordered locus">Terro_3066</name>
</gene>
<keyword evidence="5" id="KW-0475">Mercuric resistance</keyword>
<dbReference type="GO" id="GO:0015097">
    <property type="term" value="F:mercury ion transmembrane transporter activity"/>
    <property type="evidence" value="ECO:0007669"/>
    <property type="project" value="InterPro"/>
</dbReference>
<protein>
    <recommendedName>
        <fullName evidence="3">Mercuric transport protein MerT</fullName>
    </recommendedName>
    <alternativeName>
        <fullName evidence="13">Mercury ion transport protein</fullName>
    </alternativeName>
</protein>
<comment type="function">
    <text evidence="14">Involved in mercury resistance. Probably transfers a mercuric ion from the periplasmic Hg(2+)-binding protein MerP to the cytoplasmic mercuric reductase MerA.</text>
</comment>
<dbReference type="OrthoDB" id="9813737at2"/>
<keyword evidence="10" id="KW-0476">Mercury</keyword>
<evidence type="ECO:0000256" key="3">
    <source>
        <dbReference type="ARBA" id="ARBA00017053"/>
    </source>
</evidence>
<feature type="transmembrane region" description="Helical" evidence="15">
    <location>
        <begin position="12"/>
        <end position="41"/>
    </location>
</feature>
<dbReference type="KEGG" id="trs:Terro_3066"/>
<organism evidence="16 17">
    <name type="scientific">Terriglobus roseus (strain DSM 18391 / NRRL B-41598 / KBS 63)</name>
    <dbReference type="NCBI Taxonomy" id="926566"/>
    <lineage>
        <taxon>Bacteria</taxon>
        <taxon>Pseudomonadati</taxon>
        <taxon>Acidobacteriota</taxon>
        <taxon>Terriglobia</taxon>
        <taxon>Terriglobales</taxon>
        <taxon>Acidobacteriaceae</taxon>
        <taxon>Terriglobus</taxon>
    </lineage>
</organism>
<keyword evidence="4" id="KW-0813">Transport</keyword>
<evidence type="ECO:0000256" key="11">
    <source>
        <dbReference type="ARBA" id="ARBA00022989"/>
    </source>
</evidence>
<evidence type="ECO:0000256" key="2">
    <source>
        <dbReference type="ARBA" id="ARBA00008224"/>
    </source>
</evidence>
<feature type="transmembrane region" description="Helical" evidence="15">
    <location>
        <begin position="53"/>
        <end position="70"/>
    </location>
</feature>
<dbReference type="STRING" id="926566.Terro_3066"/>
<dbReference type="eggNOG" id="COG2608">
    <property type="taxonomic scope" value="Bacteria"/>
</dbReference>
<evidence type="ECO:0000313" key="17">
    <source>
        <dbReference type="Proteomes" id="UP000006056"/>
    </source>
</evidence>
<dbReference type="HOGENOM" id="CLU_151729_0_0_0"/>
<comment type="similarity">
    <text evidence="2">Belongs to the MerT family.</text>
</comment>
<evidence type="ECO:0000256" key="15">
    <source>
        <dbReference type="SAM" id="Phobius"/>
    </source>
</evidence>
<dbReference type="RefSeq" id="WP_014786562.1">
    <property type="nucleotide sequence ID" value="NC_018014.1"/>
</dbReference>
<keyword evidence="17" id="KW-1185">Reference proteome</keyword>
<keyword evidence="8 15" id="KW-0812">Transmembrane</keyword>
<dbReference type="EMBL" id="CP003379">
    <property type="protein sequence ID" value="AFL89298.1"/>
    <property type="molecule type" value="Genomic_DNA"/>
</dbReference>
<dbReference type="PATRIC" id="fig|926566.3.peg.3040"/>
<evidence type="ECO:0000256" key="8">
    <source>
        <dbReference type="ARBA" id="ARBA00022692"/>
    </source>
</evidence>
<keyword evidence="6" id="KW-1003">Cell membrane</keyword>
<dbReference type="Pfam" id="PF02411">
    <property type="entry name" value="MerT"/>
    <property type="match status" value="1"/>
</dbReference>
<evidence type="ECO:0000256" key="4">
    <source>
        <dbReference type="ARBA" id="ARBA00022448"/>
    </source>
</evidence>
<dbReference type="PROSITE" id="PS51257">
    <property type="entry name" value="PROKAR_LIPOPROTEIN"/>
    <property type="match status" value="1"/>
</dbReference>
<dbReference type="InterPro" id="IPR003457">
    <property type="entry name" value="Transprt_MerT"/>
</dbReference>
<evidence type="ECO:0000256" key="13">
    <source>
        <dbReference type="ARBA" id="ARBA00030934"/>
    </source>
</evidence>
<evidence type="ECO:0000313" key="16">
    <source>
        <dbReference type="EMBL" id="AFL89298.1"/>
    </source>
</evidence>
<dbReference type="GO" id="GO:0046872">
    <property type="term" value="F:metal ion binding"/>
    <property type="evidence" value="ECO:0007669"/>
    <property type="project" value="UniProtKB-KW"/>
</dbReference>
<keyword evidence="9" id="KW-0479">Metal-binding</keyword>
<accession>I3ZJ80</accession>
<evidence type="ECO:0000256" key="10">
    <source>
        <dbReference type="ARBA" id="ARBA00022914"/>
    </source>
</evidence>
<evidence type="ECO:0000256" key="1">
    <source>
        <dbReference type="ARBA" id="ARBA00004429"/>
    </source>
</evidence>
<proteinExistence type="inferred from homology"/>
<evidence type="ECO:0000256" key="5">
    <source>
        <dbReference type="ARBA" id="ARBA00022466"/>
    </source>
</evidence>
<keyword evidence="11 15" id="KW-1133">Transmembrane helix</keyword>
<evidence type="ECO:0000256" key="9">
    <source>
        <dbReference type="ARBA" id="ARBA00022723"/>
    </source>
</evidence>
<evidence type="ECO:0000256" key="12">
    <source>
        <dbReference type="ARBA" id="ARBA00023136"/>
    </source>
</evidence>
<feature type="transmembrane region" description="Helical" evidence="15">
    <location>
        <begin position="94"/>
        <end position="112"/>
    </location>
</feature>
<sequence length="116" mass="12316">MSSKAANSGVLAFGGLAAILASSCCLGPLVLVMLGFGGAWIGNLSALEPYRPMFLGFTVIALVIAAYRIYRPQQTCDADGNCATPKSLRLQKGIFVLVTLLAIVGFVFPYVAQFFY</sequence>
<dbReference type="Gene3D" id="1.10.287.910">
    <property type="entry name" value="bacterial mercury transporter, merf"/>
    <property type="match status" value="1"/>
</dbReference>